<dbReference type="AlphaFoldDB" id="A0AA39NW64"/>
<keyword evidence="2" id="KW-0812">Transmembrane</keyword>
<sequence length="203" mass="21524">MLFLLLSSYLAPWMLCVSALTILAPDHAPPNHNVTVNLTYSPSDPSCFFLRKFQNIDGSSHFSGNVANITNFTADTTANITFHHDGNFVVFAFNVSDPVNLNHSSSHQNLAKSQKIQVLGSESPDDNKNHGHNEHSNEDNDHDGNGSSGGSGGSTKTIDAVPLTSSASSSTSLDDSPALAVPLLALAFLVPLGSFVLLIPKPL</sequence>
<accession>A0AA39NW64</accession>
<dbReference type="Proteomes" id="UP001175227">
    <property type="component" value="Unassembled WGS sequence"/>
</dbReference>
<dbReference type="EMBL" id="JAUEPR010000036">
    <property type="protein sequence ID" value="KAK0472974.1"/>
    <property type="molecule type" value="Genomic_DNA"/>
</dbReference>
<feature type="chain" id="PRO_5041335595" evidence="3">
    <location>
        <begin position="20"/>
        <end position="203"/>
    </location>
</feature>
<comment type="caution">
    <text evidence="4">The sequence shown here is derived from an EMBL/GenBank/DDBJ whole genome shotgun (WGS) entry which is preliminary data.</text>
</comment>
<evidence type="ECO:0000256" key="3">
    <source>
        <dbReference type="SAM" id="SignalP"/>
    </source>
</evidence>
<protein>
    <submittedName>
        <fullName evidence="4">Uncharacterized protein</fullName>
    </submittedName>
</protein>
<keyword evidence="3" id="KW-0732">Signal</keyword>
<evidence type="ECO:0000256" key="1">
    <source>
        <dbReference type="SAM" id="MobiDB-lite"/>
    </source>
</evidence>
<name>A0AA39NW64_9AGAR</name>
<keyword evidence="2" id="KW-0472">Membrane</keyword>
<feature type="transmembrane region" description="Helical" evidence="2">
    <location>
        <begin position="179"/>
        <end position="199"/>
    </location>
</feature>
<proteinExistence type="predicted"/>
<organism evidence="4 5">
    <name type="scientific">Armillaria novae-zelandiae</name>
    <dbReference type="NCBI Taxonomy" id="153914"/>
    <lineage>
        <taxon>Eukaryota</taxon>
        <taxon>Fungi</taxon>
        <taxon>Dikarya</taxon>
        <taxon>Basidiomycota</taxon>
        <taxon>Agaricomycotina</taxon>
        <taxon>Agaricomycetes</taxon>
        <taxon>Agaricomycetidae</taxon>
        <taxon>Agaricales</taxon>
        <taxon>Marasmiineae</taxon>
        <taxon>Physalacriaceae</taxon>
        <taxon>Armillaria</taxon>
    </lineage>
</organism>
<gene>
    <name evidence="4" type="ORF">IW261DRAFT_723014</name>
</gene>
<evidence type="ECO:0000256" key="2">
    <source>
        <dbReference type="SAM" id="Phobius"/>
    </source>
</evidence>
<keyword evidence="2" id="KW-1133">Transmembrane helix</keyword>
<evidence type="ECO:0000313" key="5">
    <source>
        <dbReference type="Proteomes" id="UP001175227"/>
    </source>
</evidence>
<feature type="signal peptide" evidence="3">
    <location>
        <begin position="1"/>
        <end position="19"/>
    </location>
</feature>
<feature type="compositionally biased region" description="Basic and acidic residues" evidence="1">
    <location>
        <begin position="125"/>
        <end position="144"/>
    </location>
</feature>
<reference evidence="4" key="1">
    <citation type="submission" date="2023-06" db="EMBL/GenBank/DDBJ databases">
        <authorList>
            <consortium name="Lawrence Berkeley National Laboratory"/>
            <person name="Ahrendt S."/>
            <person name="Sahu N."/>
            <person name="Indic B."/>
            <person name="Wong-Bajracharya J."/>
            <person name="Merenyi Z."/>
            <person name="Ke H.-M."/>
            <person name="Monk M."/>
            <person name="Kocsube S."/>
            <person name="Drula E."/>
            <person name="Lipzen A."/>
            <person name="Balint B."/>
            <person name="Henrissat B."/>
            <person name="Andreopoulos B."/>
            <person name="Martin F.M."/>
            <person name="Harder C.B."/>
            <person name="Rigling D."/>
            <person name="Ford K.L."/>
            <person name="Foster G.D."/>
            <person name="Pangilinan J."/>
            <person name="Papanicolaou A."/>
            <person name="Barry K."/>
            <person name="LaButti K."/>
            <person name="Viragh M."/>
            <person name="Koriabine M."/>
            <person name="Yan M."/>
            <person name="Riley R."/>
            <person name="Champramary S."/>
            <person name="Plett K.L."/>
            <person name="Tsai I.J."/>
            <person name="Slot J."/>
            <person name="Sipos G."/>
            <person name="Plett J."/>
            <person name="Nagy L.G."/>
            <person name="Grigoriev I.V."/>
        </authorList>
    </citation>
    <scope>NUCLEOTIDE SEQUENCE</scope>
    <source>
        <strain evidence="4">ICMP 16352</strain>
    </source>
</reference>
<feature type="region of interest" description="Disordered" evidence="1">
    <location>
        <begin position="120"/>
        <end position="160"/>
    </location>
</feature>
<evidence type="ECO:0000313" key="4">
    <source>
        <dbReference type="EMBL" id="KAK0472974.1"/>
    </source>
</evidence>
<keyword evidence="5" id="KW-1185">Reference proteome</keyword>